<evidence type="ECO:0000313" key="1">
    <source>
        <dbReference type="EMBL" id="GAA3564685.1"/>
    </source>
</evidence>
<sequence length="85" mass="9060">MGDSFSVAAEHGARKLHRLASPCGTAIGDSSDLNAVRGLPTSVALIEPAGNSSVRGRRRGADRRMPGCAKNSLELWNRRPSWSLC</sequence>
<keyword evidence="2" id="KW-1185">Reference proteome</keyword>
<dbReference type="Proteomes" id="UP001500689">
    <property type="component" value="Unassembled WGS sequence"/>
</dbReference>
<organism evidence="1 2">
    <name type="scientific">Amycolatopsis ultiminotia</name>
    <dbReference type="NCBI Taxonomy" id="543629"/>
    <lineage>
        <taxon>Bacteria</taxon>
        <taxon>Bacillati</taxon>
        <taxon>Actinomycetota</taxon>
        <taxon>Actinomycetes</taxon>
        <taxon>Pseudonocardiales</taxon>
        <taxon>Pseudonocardiaceae</taxon>
        <taxon>Amycolatopsis</taxon>
    </lineage>
</organism>
<evidence type="ECO:0000313" key="2">
    <source>
        <dbReference type="Proteomes" id="UP001500689"/>
    </source>
</evidence>
<name>A0ABP6XDS1_9PSEU</name>
<reference evidence="2" key="1">
    <citation type="journal article" date="2019" name="Int. J. Syst. Evol. Microbiol.">
        <title>The Global Catalogue of Microorganisms (GCM) 10K type strain sequencing project: providing services to taxonomists for standard genome sequencing and annotation.</title>
        <authorList>
            <consortium name="The Broad Institute Genomics Platform"/>
            <consortium name="The Broad Institute Genome Sequencing Center for Infectious Disease"/>
            <person name="Wu L."/>
            <person name="Ma J."/>
        </authorList>
    </citation>
    <scope>NUCLEOTIDE SEQUENCE [LARGE SCALE GENOMIC DNA]</scope>
    <source>
        <strain evidence="2">JCM 16898</strain>
    </source>
</reference>
<protein>
    <submittedName>
        <fullName evidence="1">Uncharacterized protein</fullName>
    </submittedName>
</protein>
<gene>
    <name evidence="1" type="ORF">GCM10022222_55510</name>
</gene>
<comment type="caution">
    <text evidence="1">The sequence shown here is derived from an EMBL/GenBank/DDBJ whole genome shotgun (WGS) entry which is preliminary data.</text>
</comment>
<dbReference type="EMBL" id="BAAAZN010000013">
    <property type="protein sequence ID" value="GAA3564685.1"/>
    <property type="molecule type" value="Genomic_DNA"/>
</dbReference>
<proteinExistence type="predicted"/>
<accession>A0ABP6XDS1</accession>